<keyword evidence="2" id="KW-0539">Nucleus</keyword>
<dbReference type="PANTHER" id="PTHR31001">
    <property type="entry name" value="UNCHARACTERIZED TRANSCRIPTIONAL REGULATORY PROTEIN"/>
    <property type="match status" value="1"/>
</dbReference>
<evidence type="ECO:0000313" key="6">
    <source>
        <dbReference type="Proteomes" id="UP000198372"/>
    </source>
</evidence>
<dbReference type="GO" id="GO:0000981">
    <property type="term" value="F:DNA-binding transcription factor activity, RNA polymerase II-specific"/>
    <property type="evidence" value="ECO:0007669"/>
    <property type="project" value="InterPro"/>
</dbReference>
<feature type="domain" description="Zn(2)-C6 fungal-type" evidence="4">
    <location>
        <begin position="136"/>
        <end position="178"/>
    </location>
</feature>
<feature type="region of interest" description="Disordered" evidence="3">
    <location>
        <begin position="1"/>
        <end position="27"/>
    </location>
</feature>
<dbReference type="Gene3D" id="4.10.240.10">
    <property type="entry name" value="Zn(2)-C6 fungal-type DNA-binding domain"/>
    <property type="match status" value="1"/>
</dbReference>
<proteinExistence type="predicted"/>
<dbReference type="PANTHER" id="PTHR31001:SF87">
    <property type="entry name" value="COL-21"/>
    <property type="match status" value="1"/>
</dbReference>
<organism evidence="5 6">
    <name type="scientific">Microbotryum intermedium</name>
    <dbReference type="NCBI Taxonomy" id="269621"/>
    <lineage>
        <taxon>Eukaryota</taxon>
        <taxon>Fungi</taxon>
        <taxon>Dikarya</taxon>
        <taxon>Basidiomycota</taxon>
        <taxon>Pucciniomycotina</taxon>
        <taxon>Microbotryomycetes</taxon>
        <taxon>Microbotryales</taxon>
        <taxon>Microbotryaceae</taxon>
        <taxon>Microbotryum</taxon>
    </lineage>
</organism>
<evidence type="ECO:0000313" key="5">
    <source>
        <dbReference type="EMBL" id="SCV68734.1"/>
    </source>
</evidence>
<evidence type="ECO:0000256" key="2">
    <source>
        <dbReference type="ARBA" id="ARBA00023242"/>
    </source>
</evidence>
<dbReference type="AlphaFoldDB" id="A0A238FA34"/>
<protein>
    <submittedName>
        <fullName evidence="5">BQ2448_855 protein</fullName>
    </submittedName>
</protein>
<gene>
    <name evidence="5" type="ORF">BQ2448_855</name>
</gene>
<evidence type="ECO:0000256" key="1">
    <source>
        <dbReference type="ARBA" id="ARBA00004123"/>
    </source>
</evidence>
<dbReference type="InterPro" id="IPR050613">
    <property type="entry name" value="Sec_Metabolite_Reg"/>
</dbReference>
<accession>A0A238FA34</accession>
<dbReference type="InterPro" id="IPR036864">
    <property type="entry name" value="Zn2-C6_fun-type_DNA-bd_sf"/>
</dbReference>
<dbReference type="EMBL" id="FMSP01000003">
    <property type="protein sequence ID" value="SCV68734.1"/>
    <property type="molecule type" value="Genomic_DNA"/>
</dbReference>
<dbReference type="CDD" id="cd00067">
    <property type="entry name" value="GAL4"/>
    <property type="match status" value="1"/>
</dbReference>
<dbReference type="SUPFAM" id="SSF57701">
    <property type="entry name" value="Zn2/Cys6 DNA-binding domain"/>
    <property type="match status" value="1"/>
</dbReference>
<dbReference type="OrthoDB" id="3347155at2759"/>
<dbReference type="GO" id="GO:0008270">
    <property type="term" value="F:zinc ion binding"/>
    <property type="evidence" value="ECO:0007669"/>
    <property type="project" value="InterPro"/>
</dbReference>
<feature type="compositionally biased region" description="Polar residues" evidence="3">
    <location>
        <begin position="62"/>
        <end position="79"/>
    </location>
</feature>
<name>A0A238FA34_9BASI</name>
<comment type="subcellular location">
    <subcellularLocation>
        <location evidence="1">Nucleus</location>
    </subcellularLocation>
</comment>
<feature type="compositionally biased region" description="Low complexity" evidence="3">
    <location>
        <begin position="114"/>
        <end position="128"/>
    </location>
</feature>
<feature type="region of interest" description="Disordered" evidence="3">
    <location>
        <begin position="62"/>
        <end position="137"/>
    </location>
</feature>
<evidence type="ECO:0000259" key="4">
    <source>
        <dbReference type="SMART" id="SM00066"/>
    </source>
</evidence>
<dbReference type="SMART" id="SM00066">
    <property type="entry name" value="GAL4"/>
    <property type="match status" value="1"/>
</dbReference>
<evidence type="ECO:0000256" key="3">
    <source>
        <dbReference type="SAM" id="MobiDB-lite"/>
    </source>
</evidence>
<dbReference type="InterPro" id="IPR001138">
    <property type="entry name" value="Zn2Cys6_DnaBD"/>
</dbReference>
<dbReference type="GO" id="GO:0005634">
    <property type="term" value="C:nucleus"/>
    <property type="evidence" value="ECO:0007669"/>
    <property type="project" value="UniProtKB-SubCell"/>
</dbReference>
<keyword evidence="6" id="KW-1185">Reference proteome</keyword>
<dbReference type="Proteomes" id="UP000198372">
    <property type="component" value="Unassembled WGS sequence"/>
</dbReference>
<reference evidence="6" key="1">
    <citation type="submission" date="2016-09" db="EMBL/GenBank/DDBJ databases">
        <authorList>
            <person name="Jeantristanb JTB J.-T."/>
            <person name="Ricardo R."/>
        </authorList>
    </citation>
    <scope>NUCLEOTIDE SEQUENCE [LARGE SCALE GENOMIC DNA]</scope>
</reference>
<sequence>MPLPNFGSARLPTRRPTATVKSLSGERSPRALGFVYELWIMRPSPPQTTPKTMVASTFSTVAAPDSSSTSRPSHGNDVSWSGAERASHPPLKRSGSFNRDHDPSLPTPADESPRASTSLSSSTGTSRRPSAKRQRNRQQLSCVACHLRKQACDKVVPCSRCIKRGRCSIGNSAAELGAQFPRGLLICPTPSAKIANPMGVAHLSNAGRSLHVESVFNDPHPVECAYGGRKLVEFSARTFVGRVSLEKWAS</sequence>